<dbReference type="PROSITE" id="PS50076">
    <property type="entry name" value="DNAJ_2"/>
    <property type="match status" value="1"/>
</dbReference>
<keyword evidence="3" id="KW-1185">Reference proteome</keyword>
<reference evidence="2 3" key="2">
    <citation type="journal article" date="2017" name="Genome Biol.">
        <title>New reference genome sequences of hot pepper reveal the massive evolution of plant disease-resistance genes by retroduplication.</title>
        <authorList>
            <person name="Kim S."/>
            <person name="Park J."/>
            <person name="Yeom S.I."/>
            <person name="Kim Y.M."/>
            <person name="Seo E."/>
            <person name="Kim K.T."/>
            <person name="Kim M.S."/>
            <person name="Lee J.M."/>
            <person name="Cheong K."/>
            <person name="Shin H.S."/>
            <person name="Kim S.B."/>
            <person name="Han K."/>
            <person name="Lee J."/>
            <person name="Park M."/>
            <person name="Lee H.A."/>
            <person name="Lee H.Y."/>
            <person name="Lee Y."/>
            <person name="Oh S."/>
            <person name="Lee J.H."/>
            <person name="Choi E."/>
            <person name="Choi E."/>
            <person name="Lee S.E."/>
            <person name="Jeon J."/>
            <person name="Kim H."/>
            <person name="Choi G."/>
            <person name="Song H."/>
            <person name="Lee J."/>
            <person name="Lee S.C."/>
            <person name="Kwon J.K."/>
            <person name="Lee H.Y."/>
            <person name="Koo N."/>
            <person name="Hong Y."/>
            <person name="Kim R.W."/>
            <person name="Kang W.H."/>
            <person name="Huh J.H."/>
            <person name="Kang B.C."/>
            <person name="Yang T.J."/>
            <person name="Lee Y.H."/>
            <person name="Bennetzen J.L."/>
            <person name="Choi D."/>
        </authorList>
    </citation>
    <scope>NUCLEOTIDE SEQUENCE [LARGE SCALE GENOMIC DNA]</scope>
    <source>
        <strain evidence="3">cv. CM334</strain>
    </source>
</reference>
<gene>
    <name evidence="2" type="ORF">T459_30254</name>
</gene>
<dbReference type="EMBL" id="AYRZ02000012">
    <property type="protein sequence ID" value="PHT65829.1"/>
    <property type="molecule type" value="Genomic_DNA"/>
</dbReference>
<dbReference type="AlphaFoldDB" id="A0A2G2Y812"/>
<sequence>MIMKITISLNMNIITKVENIFPVLDIPKPGKNNWKINSRHQLKITSSMQTGKSNNSYEVLSLCSENNNNVGTNDIKKAYRCLALRYHPDVCHDHSNKEESMRPFIIELQKAYETLSEPILREKYDYQLSSRDSSFGRNESTENRTTKIVHKDVWERQFNGLQRRSLHRVEKKRSM</sequence>
<proteinExistence type="predicted"/>
<dbReference type="GO" id="GO:0009507">
    <property type="term" value="C:chloroplast"/>
    <property type="evidence" value="ECO:0000318"/>
    <property type="project" value="GO_Central"/>
</dbReference>
<evidence type="ECO:0000259" key="1">
    <source>
        <dbReference type="PROSITE" id="PS50076"/>
    </source>
</evidence>
<dbReference type="PANTHER" id="PTHR45090">
    <property type="entry name" value="CHAPERONE PROTEIN DNAJ 20 CHLOROPLASTIC"/>
    <property type="match status" value="1"/>
</dbReference>
<accession>A0A2G2Y812</accession>
<name>A0A2G2Y812_CAPAN</name>
<reference evidence="2 3" key="1">
    <citation type="journal article" date="2014" name="Nat. Genet.">
        <title>Genome sequence of the hot pepper provides insights into the evolution of pungency in Capsicum species.</title>
        <authorList>
            <person name="Kim S."/>
            <person name="Park M."/>
            <person name="Yeom S.I."/>
            <person name="Kim Y.M."/>
            <person name="Lee J.M."/>
            <person name="Lee H.A."/>
            <person name="Seo E."/>
            <person name="Choi J."/>
            <person name="Cheong K."/>
            <person name="Kim K.T."/>
            <person name="Jung K."/>
            <person name="Lee G.W."/>
            <person name="Oh S.K."/>
            <person name="Bae C."/>
            <person name="Kim S.B."/>
            <person name="Lee H.Y."/>
            <person name="Kim S.Y."/>
            <person name="Kim M.S."/>
            <person name="Kang B.C."/>
            <person name="Jo Y.D."/>
            <person name="Yang H.B."/>
            <person name="Jeong H.J."/>
            <person name="Kang W.H."/>
            <person name="Kwon J.K."/>
            <person name="Shin C."/>
            <person name="Lim J.Y."/>
            <person name="Park J.H."/>
            <person name="Huh J.H."/>
            <person name="Kim J.S."/>
            <person name="Kim B.D."/>
            <person name="Cohen O."/>
            <person name="Paran I."/>
            <person name="Suh M.C."/>
            <person name="Lee S.B."/>
            <person name="Kim Y.K."/>
            <person name="Shin Y."/>
            <person name="Noh S.J."/>
            <person name="Park J."/>
            <person name="Seo Y.S."/>
            <person name="Kwon S.Y."/>
            <person name="Kim H.A."/>
            <person name="Park J.M."/>
            <person name="Kim H.J."/>
            <person name="Choi S.B."/>
            <person name="Bosland P.W."/>
            <person name="Reeves G."/>
            <person name="Jo S.H."/>
            <person name="Lee B.W."/>
            <person name="Cho H.T."/>
            <person name="Choi H.S."/>
            <person name="Lee M.S."/>
            <person name="Yu Y."/>
            <person name="Do Choi Y."/>
            <person name="Park B.S."/>
            <person name="van Deynze A."/>
            <person name="Ashrafi H."/>
            <person name="Hill T."/>
            <person name="Kim W.T."/>
            <person name="Pai H.S."/>
            <person name="Ahn H.K."/>
            <person name="Yeam I."/>
            <person name="Giovannoni J.J."/>
            <person name="Rose J.K."/>
            <person name="Sorensen I."/>
            <person name="Lee S.J."/>
            <person name="Kim R.W."/>
            <person name="Choi I.Y."/>
            <person name="Choi B.S."/>
            <person name="Lim J.S."/>
            <person name="Lee Y.H."/>
            <person name="Choi D."/>
        </authorList>
    </citation>
    <scope>NUCLEOTIDE SEQUENCE [LARGE SCALE GENOMIC DNA]</scope>
    <source>
        <strain evidence="3">cv. CM334</strain>
    </source>
</reference>
<dbReference type="OMA" id="REMYDYQ"/>
<organism evidence="2 3">
    <name type="scientific">Capsicum annuum</name>
    <name type="common">Capsicum pepper</name>
    <dbReference type="NCBI Taxonomy" id="4072"/>
    <lineage>
        <taxon>Eukaryota</taxon>
        <taxon>Viridiplantae</taxon>
        <taxon>Streptophyta</taxon>
        <taxon>Embryophyta</taxon>
        <taxon>Tracheophyta</taxon>
        <taxon>Spermatophyta</taxon>
        <taxon>Magnoliopsida</taxon>
        <taxon>eudicotyledons</taxon>
        <taxon>Gunneridae</taxon>
        <taxon>Pentapetalae</taxon>
        <taxon>asterids</taxon>
        <taxon>lamiids</taxon>
        <taxon>Solanales</taxon>
        <taxon>Solanaceae</taxon>
        <taxon>Solanoideae</taxon>
        <taxon>Capsiceae</taxon>
        <taxon>Capsicum</taxon>
    </lineage>
</organism>
<dbReference type="InterPro" id="IPR053232">
    <property type="entry name" value="DnaJ_C/III_chloroplastic"/>
</dbReference>
<dbReference type="STRING" id="4072.A0A2G2Y812"/>
<protein>
    <recommendedName>
        <fullName evidence="1">J domain-containing protein</fullName>
    </recommendedName>
</protein>
<comment type="caution">
    <text evidence="2">The sequence shown here is derived from an EMBL/GenBank/DDBJ whole genome shotgun (WGS) entry which is preliminary data.</text>
</comment>
<dbReference type="SMR" id="A0A2G2Y812"/>
<feature type="domain" description="J" evidence="1">
    <location>
        <begin position="55"/>
        <end position="128"/>
    </location>
</feature>
<dbReference type="Gene3D" id="1.10.287.110">
    <property type="entry name" value="DnaJ domain"/>
    <property type="match status" value="1"/>
</dbReference>
<dbReference type="Gramene" id="PHT65829">
    <property type="protein sequence ID" value="PHT65829"/>
    <property type="gene ID" value="T459_30254"/>
</dbReference>
<dbReference type="CDD" id="cd06257">
    <property type="entry name" value="DnaJ"/>
    <property type="match status" value="1"/>
</dbReference>
<evidence type="ECO:0000313" key="2">
    <source>
        <dbReference type="EMBL" id="PHT65829.1"/>
    </source>
</evidence>
<dbReference type="Pfam" id="PF00226">
    <property type="entry name" value="DnaJ"/>
    <property type="match status" value="1"/>
</dbReference>
<dbReference type="Proteomes" id="UP000222542">
    <property type="component" value="Unassembled WGS sequence"/>
</dbReference>
<dbReference type="PANTHER" id="PTHR45090:SF20">
    <property type="entry name" value="CHAPERONE PROTEIN DNAJ 20, CHLOROPLASTIC-LIKE"/>
    <property type="match status" value="1"/>
</dbReference>
<dbReference type="InterPro" id="IPR036869">
    <property type="entry name" value="J_dom_sf"/>
</dbReference>
<dbReference type="SMART" id="SM00271">
    <property type="entry name" value="DnaJ"/>
    <property type="match status" value="1"/>
</dbReference>
<dbReference type="InterPro" id="IPR001623">
    <property type="entry name" value="DnaJ_domain"/>
</dbReference>
<evidence type="ECO:0000313" key="3">
    <source>
        <dbReference type="Proteomes" id="UP000222542"/>
    </source>
</evidence>
<dbReference type="SUPFAM" id="SSF46565">
    <property type="entry name" value="Chaperone J-domain"/>
    <property type="match status" value="1"/>
</dbReference>